<dbReference type="SUPFAM" id="SSF46955">
    <property type="entry name" value="Putative DNA-binding domain"/>
    <property type="match status" value="1"/>
</dbReference>
<dbReference type="PANTHER" id="PTHR30204:SF97">
    <property type="entry name" value="MERR FAMILY REGULATORY PROTEIN"/>
    <property type="match status" value="1"/>
</dbReference>
<organism evidence="4 5">
    <name type="scientific">Actinomadura mexicana</name>
    <dbReference type="NCBI Taxonomy" id="134959"/>
    <lineage>
        <taxon>Bacteria</taxon>
        <taxon>Bacillati</taxon>
        <taxon>Actinomycetota</taxon>
        <taxon>Actinomycetes</taxon>
        <taxon>Streptosporangiales</taxon>
        <taxon>Thermomonosporaceae</taxon>
        <taxon>Actinomadura</taxon>
    </lineage>
</organism>
<feature type="region of interest" description="Disordered" evidence="2">
    <location>
        <begin position="78"/>
        <end position="99"/>
    </location>
</feature>
<dbReference type="CDD" id="cd01104">
    <property type="entry name" value="HTH_MlrA-CarA"/>
    <property type="match status" value="1"/>
</dbReference>
<gene>
    <name evidence="4" type="ORF">SAMN06265355_102186</name>
</gene>
<proteinExistence type="predicted"/>
<dbReference type="SUPFAM" id="SSF52242">
    <property type="entry name" value="Cobalamin (vitamin B12)-binding domain"/>
    <property type="match status" value="1"/>
</dbReference>
<dbReference type="OrthoDB" id="9800334at2"/>
<reference evidence="5" key="1">
    <citation type="submission" date="2017-06" db="EMBL/GenBank/DDBJ databases">
        <authorList>
            <person name="Varghese N."/>
            <person name="Submissions S."/>
        </authorList>
    </citation>
    <scope>NUCLEOTIDE SEQUENCE [LARGE SCALE GENOMIC DNA]</scope>
    <source>
        <strain evidence="5">DSM 44485</strain>
    </source>
</reference>
<keyword evidence="1" id="KW-0238">DNA-binding</keyword>
<evidence type="ECO:0000256" key="1">
    <source>
        <dbReference type="ARBA" id="ARBA00023125"/>
    </source>
</evidence>
<evidence type="ECO:0000256" key="2">
    <source>
        <dbReference type="SAM" id="MobiDB-lite"/>
    </source>
</evidence>
<dbReference type="Pfam" id="PF13411">
    <property type="entry name" value="MerR_1"/>
    <property type="match status" value="1"/>
</dbReference>
<dbReference type="AlphaFoldDB" id="A0A238VQ02"/>
<feature type="domain" description="HTH merR-type" evidence="3">
    <location>
        <begin position="10"/>
        <end position="79"/>
    </location>
</feature>
<dbReference type="Gene3D" id="1.10.1240.10">
    <property type="entry name" value="Methionine synthase domain"/>
    <property type="match status" value="1"/>
</dbReference>
<dbReference type="InterPro" id="IPR036594">
    <property type="entry name" value="Meth_synthase_dom"/>
</dbReference>
<dbReference type="Gene3D" id="1.10.1660.10">
    <property type="match status" value="1"/>
</dbReference>
<dbReference type="InterPro" id="IPR047057">
    <property type="entry name" value="MerR_fam"/>
</dbReference>
<keyword evidence="5" id="KW-1185">Reference proteome</keyword>
<dbReference type="SMART" id="SM00422">
    <property type="entry name" value="HTH_MERR"/>
    <property type="match status" value="1"/>
</dbReference>
<dbReference type="InterPro" id="IPR036724">
    <property type="entry name" value="Cobalamin-bd_sf"/>
</dbReference>
<dbReference type="InterPro" id="IPR009061">
    <property type="entry name" value="DNA-bd_dom_put_sf"/>
</dbReference>
<sequence length="310" mass="31820">MRGETDQGPGLGVGAVARRLGLAAATLRTWDRRYGIGPSGRSPGGHRRYTPADVARLEAMQRLILAGAPPGEAALAALREPPGAPRPPRGHGAGGNRVPVAEAPAGADTAEVRGLARAAMSLDVPAMNDAVRTAIARDGVVRAWDGLMVPVMVGIGRKHAAGGDCVEVEHLLSTVVLGRLAEVPPPARPVNVRPVLLACAPEEQHSLPLYALAAALAEGGAAASLLGARVPPAALAAAIRRTGPGTVFVWSQIAETGDPDWLADLPGTRPVVRLLAGGPGWRRDRLPDAVRLVTSLSQAVTEILDGPAAP</sequence>
<dbReference type="PROSITE" id="PS50937">
    <property type="entry name" value="HTH_MERR_2"/>
    <property type="match status" value="1"/>
</dbReference>
<dbReference type="Gene3D" id="3.40.50.280">
    <property type="entry name" value="Cobalamin-binding domain"/>
    <property type="match status" value="1"/>
</dbReference>
<dbReference type="Pfam" id="PF02607">
    <property type="entry name" value="B12-binding_2"/>
    <property type="match status" value="1"/>
</dbReference>
<dbReference type="GO" id="GO:0046872">
    <property type="term" value="F:metal ion binding"/>
    <property type="evidence" value="ECO:0007669"/>
    <property type="project" value="InterPro"/>
</dbReference>
<dbReference type="GO" id="GO:0031419">
    <property type="term" value="F:cobalamin binding"/>
    <property type="evidence" value="ECO:0007669"/>
    <property type="project" value="InterPro"/>
</dbReference>
<dbReference type="PANTHER" id="PTHR30204">
    <property type="entry name" value="REDOX-CYCLING DRUG-SENSING TRANSCRIPTIONAL ACTIVATOR SOXR"/>
    <property type="match status" value="1"/>
</dbReference>
<protein>
    <submittedName>
        <fullName evidence="4">B12 binding domain-containing protein</fullName>
    </submittedName>
</protein>
<evidence type="ECO:0000313" key="5">
    <source>
        <dbReference type="Proteomes" id="UP000198420"/>
    </source>
</evidence>
<evidence type="ECO:0000259" key="3">
    <source>
        <dbReference type="PROSITE" id="PS50937"/>
    </source>
</evidence>
<accession>A0A238VQ02</accession>
<dbReference type="Proteomes" id="UP000198420">
    <property type="component" value="Unassembled WGS sequence"/>
</dbReference>
<dbReference type="GO" id="GO:0003677">
    <property type="term" value="F:DNA binding"/>
    <property type="evidence" value="ECO:0007669"/>
    <property type="project" value="UniProtKB-KW"/>
</dbReference>
<name>A0A238VQ02_9ACTN</name>
<dbReference type="EMBL" id="FZNP01000002">
    <property type="protein sequence ID" value="SNR36306.1"/>
    <property type="molecule type" value="Genomic_DNA"/>
</dbReference>
<dbReference type="InterPro" id="IPR003759">
    <property type="entry name" value="Cbl-bd_cap"/>
</dbReference>
<evidence type="ECO:0000313" key="4">
    <source>
        <dbReference type="EMBL" id="SNR36306.1"/>
    </source>
</evidence>
<dbReference type="RefSeq" id="WP_089310488.1">
    <property type="nucleotide sequence ID" value="NZ_FZNP01000002.1"/>
</dbReference>
<dbReference type="InterPro" id="IPR000551">
    <property type="entry name" value="MerR-type_HTH_dom"/>
</dbReference>
<dbReference type="GO" id="GO:0003700">
    <property type="term" value="F:DNA-binding transcription factor activity"/>
    <property type="evidence" value="ECO:0007669"/>
    <property type="project" value="InterPro"/>
</dbReference>